<evidence type="ECO:0000256" key="3">
    <source>
        <dbReference type="ARBA" id="ARBA00022471"/>
    </source>
</evidence>
<evidence type="ECO:0000256" key="2">
    <source>
        <dbReference type="ARBA" id="ARBA00005581"/>
    </source>
</evidence>
<dbReference type="EMBL" id="CAXANX010000040">
    <property type="protein sequence ID" value="CAK9188955.1"/>
    <property type="molecule type" value="Genomic_DNA"/>
</dbReference>
<feature type="chain" id="PRO_5045029619" description="S-protein homolog" evidence="6">
    <location>
        <begin position="21"/>
        <end position="141"/>
    </location>
</feature>
<keyword evidence="10" id="KW-1185">Reference proteome</keyword>
<proteinExistence type="inferred from homology"/>
<name>A0ABP0T769_9BRYO</name>
<comment type="caution">
    <text evidence="8">The sequence shown here is derived from an EMBL/GenBank/DDBJ whole genome shotgun (WGS) entry which is preliminary data.</text>
</comment>
<keyword evidence="3" id="KW-0713">Self-incompatibility</keyword>
<dbReference type="EMBL" id="CAXANX010000001">
    <property type="protein sequence ID" value="CAK9188674.1"/>
    <property type="molecule type" value="Genomic_DNA"/>
</dbReference>
<feature type="signal peptide" evidence="6">
    <location>
        <begin position="1"/>
        <end position="20"/>
    </location>
</feature>
<dbReference type="InterPro" id="IPR010264">
    <property type="entry name" value="Self-incomp_S1"/>
</dbReference>
<organism evidence="8 10">
    <name type="scientific">Sphagnum troendelagicum</name>
    <dbReference type="NCBI Taxonomy" id="128251"/>
    <lineage>
        <taxon>Eukaryota</taxon>
        <taxon>Viridiplantae</taxon>
        <taxon>Streptophyta</taxon>
        <taxon>Embryophyta</taxon>
        <taxon>Bryophyta</taxon>
        <taxon>Sphagnophytina</taxon>
        <taxon>Sphagnopsida</taxon>
        <taxon>Sphagnales</taxon>
        <taxon>Sphagnaceae</taxon>
        <taxon>Sphagnum</taxon>
    </lineage>
</organism>
<evidence type="ECO:0000256" key="6">
    <source>
        <dbReference type="SAM" id="SignalP"/>
    </source>
</evidence>
<comment type="subcellular location">
    <subcellularLocation>
        <location evidence="1">Secreted</location>
    </subcellularLocation>
</comment>
<accession>A0ABP0T769</accession>
<dbReference type="EMBL" id="CAXANX010000040">
    <property type="protein sequence ID" value="CAK9188949.1"/>
    <property type="molecule type" value="Genomic_DNA"/>
</dbReference>
<comment type="similarity">
    <text evidence="2">Belongs to the plant self-incompatibility (S1) protein family.</text>
</comment>
<evidence type="ECO:0000313" key="7">
    <source>
        <dbReference type="EMBL" id="CAK9188674.1"/>
    </source>
</evidence>
<evidence type="ECO:0000256" key="1">
    <source>
        <dbReference type="ARBA" id="ARBA00004613"/>
    </source>
</evidence>
<keyword evidence="5 6" id="KW-0732">Signal</keyword>
<evidence type="ECO:0000256" key="4">
    <source>
        <dbReference type="ARBA" id="ARBA00022525"/>
    </source>
</evidence>
<keyword evidence="4" id="KW-0964">Secreted</keyword>
<reference evidence="8" key="1">
    <citation type="submission" date="2024-02" db="EMBL/GenBank/DDBJ databases">
        <authorList>
            <consortium name="ELIXIR-Norway"/>
            <consortium name="Elixir Norway"/>
        </authorList>
    </citation>
    <scope>NUCLEOTIDE SEQUENCE</scope>
</reference>
<dbReference type="Pfam" id="PF05938">
    <property type="entry name" value="Self-incomp_S1"/>
    <property type="match status" value="1"/>
</dbReference>
<evidence type="ECO:0008006" key="11">
    <source>
        <dbReference type="Google" id="ProtNLM"/>
    </source>
</evidence>
<evidence type="ECO:0000256" key="5">
    <source>
        <dbReference type="ARBA" id="ARBA00022729"/>
    </source>
</evidence>
<protein>
    <recommendedName>
        <fullName evidence="11">S-protein homolog</fullName>
    </recommendedName>
</protein>
<evidence type="ECO:0000313" key="9">
    <source>
        <dbReference type="EMBL" id="CAK9188955.1"/>
    </source>
</evidence>
<dbReference type="Proteomes" id="UP001497512">
    <property type="component" value="Unassembled WGS sequence"/>
</dbReference>
<evidence type="ECO:0000313" key="10">
    <source>
        <dbReference type="Proteomes" id="UP001497512"/>
    </source>
</evidence>
<sequence>MKKLICIWGFFMVLILSGSAILQQSGVAEARIIVENVVNSLTTPLSVDCKTVNVDYGSQTVAAGEGWGFTVVASEVDPSVECVFKDGDHAVKTVEIWNYARSGYSDVPWYNCDSSCTWEVKEDGFYYLLQETGNYKLYSSW</sequence>
<gene>
    <name evidence="7" type="ORF">CSSPTR1EN2_LOCUS23962</name>
    <name evidence="8" type="ORF">CSSPTR1EN2_LOCUS24153</name>
    <name evidence="9" type="ORF">CSSPTR1EN2_LOCUS24156</name>
</gene>
<evidence type="ECO:0000313" key="8">
    <source>
        <dbReference type="EMBL" id="CAK9188949.1"/>
    </source>
</evidence>